<dbReference type="NCBIfam" id="NF040657">
    <property type="entry name" value="immun_SitI3"/>
    <property type="match status" value="1"/>
</dbReference>
<comment type="caution">
    <text evidence="1">The sequence shown here is derived from an EMBL/GenBank/DDBJ whole genome shotgun (WGS) entry which is preliminary data.</text>
</comment>
<dbReference type="EMBL" id="JADQTO010000001">
    <property type="protein sequence ID" value="MBG0560109.1"/>
    <property type="molecule type" value="Genomic_DNA"/>
</dbReference>
<dbReference type="RefSeq" id="WP_196411921.1">
    <property type="nucleotide sequence ID" value="NZ_JADQTO010000001.1"/>
</dbReference>
<dbReference type="Proteomes" id="UP000598146">
    <property type="component" value="Unassembled WGS sequence"/>
</dbReference>
<dbReference type="AlphaFoldDB" id="A0A931BYX9"/>
<accession>A0A931BYX9</accession>
<evidence type="ECO:0000313" key="2">
    <source>
        <dbReference type="Proteomes" id="UP000598146"/>
    </source>
</evidence>
<protein>
    <submittedName>
        <fullName evidence="1">Uncharacterized protein</fullName>
    </submittedName>
</protein>
<evidence type="ECO:0000313" key="1">
    <source>
        <dbReference type="EMBL" id="MBG0560109.1"/>
    </source>
</evidence>
<proteinExistence type="predicted"/>
<dbReference type="InterPro" id="IPR049799">
    <property type="entry name" value="SitI3-like"/>
</dbReference>
<organism evidence="1 2">
    <name type="scientific">Actinoplanes aureus</name>
    <dbReference type="NCBI Taxonomy" id="2792083"/>
    <lineage>
        <taxon>Bacteria</taxon>
        <taxon>Bacillati</taxon>
        <taxon>Actinomycetota</taxon>
        <taxon>Actinomycetes</taxon>
        <taxon>Micromonosporales</taxon>
        <taxon>Micromonosporaceae</taxon>
        <taxon>Actinoplanes</taxon>
    </lineage>
</organism>
<sequence>MSLDCRLTLAGKTTLEHLAQRALPDLDERPTGDPLLLSADLHDRYGFDVDVYAGEHGYIDVVSDQGSWVWKPESYVSVSFDLDTSAGFGRLVTNMLTIVRRVLDTGTEDAAFIFNGDILLLTRFDGVLVKHRRDSWWNHYPGANEALPG</sequence>
<name>A0A931BYX9_9ACTN</name>
<reference evidence="1" key="1">
    <citation type="submission" date="2020-11" db="EMBL/GenBank/DDBJ databases">
        <title>Isolation and identification of active actinomycetes.</title>
        <authorList>
            <person name="Sun X."/>
        </authorList>
    </citation>
    <scope>NUCLEOTIDE SEQUENCE</scope>
    <source>
        <strain evidence="1">NEAU-A11</strain>
    </source>
</reference>
<keyword evidence="2" id="KW-1185">Reference proteome</keyword>
<gene>
    <name evidence="1" type="ORF">I4J89_01325</name>
</gene>